<evidence type="ECO:0000313" key="4">
    <source>
        <dbReference type="Proteomes" id="UP000030147"/>
    </source>
</evidence>
<keyword evidence="2" id="KW-0472">Membrane</keyword>
<evidence type="ECO:0000313" key="3">
    <source>
        <dbReference type="EMBL" id="KGP71785.1"/>
    </source>
</evidence>
<dbReference type="OrthoDB" id="2626097at2"/>
<dbReference type="RefSeq" id="WP_036821965.1">
    <property type="nucleotide sequence ID" value="NZ_AVBF01000048.1"/>
</dbReference>
<evidence type="ECO:0000256" key="1">
    <source>
        <dbReference type="SAM" id="Coils"/>
    </source>
</evidence>
<keyword evidence="2" id="KW-0812">Transmembrane</keyword>
<comment type="caution">
    <text evidence="3">The sequence shown here is derived from an EMBL/GenBank/DDBJ whole genome shotgun (WGS) entry which is preliminary data.</text>
</comment>
<dbReference type="STRING" id="1385514.N782_16650"/>
<accession>A0A0A2TR96</accession>
<protein>
    <submittedName>
        <fullName evidence="3">Uncharacterized protein</fullName>
    </submittedName>
</protein>
<dbReference type="Proteomes" id="UP000030147">
    <property type="component" value="Unassembled WGS sequence"/>
</dbReference>
<proteinExistence type="predicted"/>
<feature type="coiled-coil region" evidence="1">
    <location>
        <begin position="12"/>
        <end position="39"/>
    </location>
</feature>
<reference evidence="3 4" key="1">
    <citation type="journal article" date="2015" name="Stand. Genomic Sci.">
        <title>High quality draft genome sequence of the moderately halophilic bacterium Pontibacillus yanchengensis Y32(T) and comparison among Pontibacillus genomes.</title>
        <authorList>
            <person name="Huang J."/>
            <person name="Qiao Z.X."/>
            <person name="Tang J.W."/>
            <person name="Wang G."/>
        </authorList>
    </citation>
    <scope>NUCLEOTIDE SEQUENCE [LARGE SCALE GENOMIC DNA]</scope>
    <source>
        <strain evidence="3 4">Y32</strain>
    </source>
</reference>
<feature type="transmembrane region" description="Helical" evidence="2">
    <location>
        <begin position="52"/>
        <end position="74"/>
    </location>
</feature>
<dbReference type="EMBL" id="AVBF01000048">
    <property type="protein sequence ID" value="KGP71785.1"/>
    <property type="molecule type" value="Genomic_DNA"/>
</dbReference>
<dbReference type="AlphaFoldDB" id="A0A0A2TR96"/>
<evidence type="ECO:0000256" key="2">
    <source>
        <dbReference type="SAM" id="Phobius"/>
    </source>
</evidence>
<keyword evidence="4" id="KW-1185">Reference proteome</keyword>
<name>A0A0A2TR96_9BACI</name>
<gene>
    <name evidence="3" type="ORF">N782_16650</name>
</gene>
<keyword evidence="1" id="KW-0175">Coiled coil</keyword>
<keyword evidence="2" id="KW-1133">Transmembrane helix</keyword>
<organism evidence="3 4">
    <name type="scientific">Pontibacillus yanchengensis Y32</name>
    <dbReference type="NCBI Taxonomy" id="1385514"/>
    <lineage>
        <taxon>Bacteria</taxon>
        <taxon>Bacillati</taxon>
        <taxon>Bacillota</taxon>
        <taxon>Bacilli</taxon>
        <taxon>Bacillales</taxon>
        <taxon>Bacillaceae</taxon>
        <taxon>Pontibacillus</taxon>
    </lineage>
</organism>
<sequence length="199" mass="23057">MRIEDRLKNLRKAMTNTTLKNVRADKQELKQKVLKEADKRKSPFFPWNPRPLLQSAISIVGVGVLCIFIMYFGLSRSGFWLNEANDPNIEEGKQADVEELNEQLTERSLADQEGTYNIIIVHDGNKDTEAAQKWEEVKNEIFLLEQKQTVDRVDYVVTSEYKKAFQLNQFPVALIFNTEKLVYMSTNPNEVISYINSYS</sequence>